<proteinExistence type="predicted"/>
<dbReference type="GO" id="GO:0005634">
    <property type="term" value="C:nucleus"/>
    <property type="evidence" value="ECO:0007669"/>
    <property type="project" value="TreeGrafter"/>
</dbReference>
<feature type="region of interest" description="Disordered" evidence="1">
    <location>
        <begin position="1"/>
        <end position="74"/>
    </location>
</feature>
<dbReference type="PANTHER" id="PTHR20835:SF0">
    <property type="entry name" value="E3 UBIQUITIN-PROTEIN LIGASE PPP1R11"/>
    <property type="match status" value="1"/>
</dbReference>
<accession>A0A7S1UFI5</accession>
<evidence type="ECO:0008006" key="3">
    <source>
        <dbReference type="Google" id="ProtNLM"/>
    </source>
</evidence>
<gene>
    <name evidence="2" type="ORF">PPAR1163_LOCUS22780</name>
</gene>
<evidence type="ECO:0000256" key="1">
    <source>
        <dbReference type="SAM" id="MobiDB-lite"/>
    </source>
</evidence>
<dbReference type="GO" id="GO:0008157">
    <property type="term" value="F:protein phosphatase 1 binding"/>
    <property type="evidence" value="ECO:0007669"/>
    <property type="project" value="TreeGrafter"/>
</dbReference>
<sequence>MTPLVKGRGRGKSVRSCARARSLNPKNPTRGHMSDAPKAAAPARAAATATATTTATAPATAEQKAAAPLRLQLKPKPHVQWAKDVVDNEHMNKKSSKRCCIFHKQRRFGESDSDESDSDFEGDAPAPPKNRNYKPHETYHA</sequence>
<feature type="compositionally biased region" description="Basic residues" evidence="1">
    <location>
        <begin position="93"/>
        <end position="106"/>
    </location>
</feature>
<dbReference type="Pfam" id="PF07491">
    <property type="entry name" value="PPI_Ypi1"/>
    <property type="match status" value="1"/>
</dbReference>
<dbReference type="InterPro" id="IPR011107">
    <property type="entry name" value="PPI_Ypi1"/>
</dbReference>
<dbReference type="AlphaFoldDB" id="A0A7S1UFI5"/>
<name>A0A7S1UFI5_9STRA</name>
<organism evidence="2">
    <name type="scientific">Phaeomonas parva</name>
    <dbReference type="NCBI Taxonomy" id="124430"/>
    <lineage>
        <taxon>Eukaryota</taxon>
        <taxon>Sar</taxon>
        <taxon>Stramenopiles</taxon>
        <taxon>Ochrophyta</taxon>
        <taxon>Pinguiophyceae</taxon>
        <taxon>Pinguiochrysidales</taxon>
        <taxon>Pinguiochrysidaceae</taxon>
        <taxon>Phaeomonas</taxon>
    </lineage>
</organism>
<dbReference type="EMBL" id="HBGJ01036030">
    <property type="protein sequence ID" value="CAD9264394.1"/>
    <property type="molecule type" value="Transcribed_RNA"/>
</dbReference>
<reference evidence="2" key="1">
    <citation type="submission" date="2021-01" db="EMBL/GenBank/DDBJ databases">
        <authorList>
            <person name="Corre E."/>
            <person name="Pelletier E."/>
            <person name="Niang G."/>
            <person name="Scheremetjew M."/>
            <person name="Finn R."/>
            <person name="Kale V."/>
            <person name="Holt S."/>
            <person name="Cochrane G."/>
            <person name="Meng A."/>
            <person name="Brown T."/>
            <person name="Cohen L."/>
        </authorList>
    </citation>
    <scope>NUCLEOTIDE SEQUENCE</scope>
    <source>
        <strain evidence="2">CCMP2877</strain>
    </source>
</reference>
<feature type="compositionally biased region" description="Low complexity" evidence="1">
    <location>
        <begin position="36"/>
        <end position="68"/>
    </location>
</feature>
<dbReference type="PANTHER" id="PTHR20835">
    <property type="entry name" value="E3 UBIQUITIN-PROTEIN LIGASE PPP1R11-RELATED"/>
    <property type="match status" value="1"/>
</dbReference>
<dbReference type="GO" id="GO:0004865">
    <property type="term" value="F:protein serine/threonine phosphatase inhibitor activity"/>
    <property type="evidence" value="ECO:0007669"/>
    <property type="project" value="InterPro"/>
</dbReference>
<feature type="compositionally biased region" description="Acidic residues" evidence="1">
    <location>
        <begin position="111"/>
        <end position="122"/>
    </location>
</feature>
<feature type="region of interest" description="Disordered" evidence="1">
    <location>
        <begin position="87"/>
        <end position="141"/>
    </location>
</feature>
<protein>
    <recommendedName>
        <fullName evidence="3">Protein phosphatase inhibitor</fullName>
    </recommendedName>
</protein>
<evidence type="ECO:0000313" key="2">
    <source>
        <dbReference type="EMBL" id="CAD9264394.1"/>
    </source>
</evidence>